<dbReference type="SUPFAM" id="SSF53649">
    <property type="entry name" value="Alkaline phosphatase-like"/>
    <property type="match status" value="1"/>
</dbReference>
<evidence type="ECO:0000313" key="3">
    <source>
        <dbReference type="EMBL" id="MFD3000559.1"/>
    </source>
</evidence>
<dbReference type="Proteomes" id="UP001597641">
    <property type="component" value="Unassembled WGS sequence"/>
</dbReference>
<feature type="region of interest" description="Disordered" evidence="1">
    <location>
        <begin position="1"/>
        <end position="20"/>
    </location>
</feature>
<comment type="caution">
    <text evidence="3">The sequence shown here is derived from an EMBL/GenBank/DDBJ whole genome shotgun (WGS) entry which is preliminary data.</text>
</comment>
<dbReference type="Gene3D" id="3.40.720.10">
    <property type="entry name" value="Alkaline Phosphatase, subunit A"/>
    <property type="match status" value="1"/>
</dbReference>
<feature type="compositionally biased region" description="Polar residues" evidence="1">
    <location>
        <begin position="7"/>
        <end position="19"/>
    </location>
</feature>
<reference evidence="4" key="1">
    <citation type="journal article" date="2019" name="Int. J. Syst. Evol. Microbiol.">
        <title>The Global Catalogue of Microorganisms (GCM) 10K type strain sequencing project: providing services to taxonomists for standard genome sequencing and annotation.</title>
        <authorList>
            <consortium name="The Broad Institute Genomics Platform"/>
            <consortium name="The Broad Institute Genome Sequencing Center for Infectious Disease"/>
            <person name="Wu L."/>
            <person name="Ma J."/>
        </authorList>
    </citation>
    <scope>NUCLEOTIDE SEQUENCE [LARGE SCALE GENOMIC DNA]</scope>
    <source>
        <strain evidence="4">KCTC 23984</strain>
    </source>
</reference>
<dbReference type="PANTHER" id="PTHR10151:SF120">
    <property type="entry name" value="BIS(5'-ADENOSYL)-TRIPHOSPHATASE"/>
    <property type="match status" value="1"/>
</dbReference>
<dbReference type="PANTHER" id="PTHR10151">
    <property type="entry name" value="ECTONUCLEOTIDE PYROPHOSPHATASE/PHOSPHODIESTERASE"/>
    <property type="match status" value="1"/>
</dbReference>
<dbReference type="InterPro" id="IPR017850">
    <property type="entry name" value="Alkaline_phosphatase_core_sf"/>
</dbReference>
<name>A0ABW6BVW7_9BACT</name>
<gene>
    <name evidence="3" type="ORF">ACFS7Z_09325</name>
</gene>
<protein>
    <submittedName>
        <fullName evidence="3">Sulfatase-like hydrolase/transferase</fullName>
    </submittedName>
</protein>
<keyword evidence="4" id="KW-1185">Reference proteome</keyword>
<dbReference type="Pfam" id="PF01676">
    <property type="entry name" value="Metalloenzyme"/>
    <property type="match status" value="1"/>
</dbReference>
<sequence length="345" mass="38248">MFCASPQPATSPQEANYQAQKKPLRTKNVIIVVIDGPRYSETWAVTPGLIPNMSARMKPKGGFLSNFYNDAYTYTNSGHAAITTGVNQPIDNNGDELPANPSIFQYFLKQSGKPATAAWIVSSKDKLHMLANTQRPDWQGTYQPSFDGGISGPGSGYRMDSLTLEAAKNVLNTHKPNLVLINFMEPDGFAHAGNSENYLRGISRNDRYVKQLWDFLNDDSYYKNKTTLIITNDHGRHLDGIDGGWMEHGDSCEGCQKISLLALGPDFRKGRVIENRYTLVDIAPTVARLLRFEMDPAVVVPRADTTVVKVAMDSTAVAQVLDSIRIEIKMEPATMKGQVIKELFK</sequence>
<dbReference type="EMBL" id="JBHUOX010000005">
    <property type="protein sequence ID" value="MFD3000559.1"/>
    <property type="molecule type" value="Genomic_DNA"/>
</dbReference>
<dbReference type="InterPro" id="IPR006124">
    <property type="entry name" value="Metalloenzyme"/>
</dbReference>
<evidence type="ECO:0000259" key="2">
    <source>
        <dbReference type="Pfam" id="PF01676"/>
    </source>
</evidence>
<accession>A0ABW6BVW7</accession>
<proteinExistence type="predicted"/>
<feature type="domain" description="Metalloenzyme" evidence="2">
    <location>
        <begin position="164"/>
        <end position="293"/>
    </location>
</feature>
<evidence type="ECO:0000313" key="4">
    <source>
        <dbReference type="Proteomes" id="UP001597641"/>
    </source>
</evidence>
<organism evidence="3 4">
    <name type="scientific">Pontibacter toksunensis</name>
    <dbReference type="NCBI Taxonomy" id="1332631"/>
    <lineage>
        <taxon>Bacteria</taxon>
        <taxon>Pseudomonadati</taxon>
        <taxon>Bacteroidota</taxon>
        <taxon>Cytophagia</taxon>
        <taxon>Cytophagales</taxon>
        <taxon>Hymenobacteraceae</taxon>
        <taxon>Pontibacter</taxon>
    </lineage>
</organism>
<evidence type="ECO:0000256" key="1">
    <source>
        <dbReference type="SAM" id="MobiDB-lite"/>
    </source>
</evidence>